<feature type="region of interest" description="Disordered" evidence="1">
    <location>
        <begin position="543"/>
        <end position="656"/>
    </location>
</feature>
<feature type="compositionally biased region" description="Basic and acidic residues" evidence="1">
    <location>
        <begin position="569"/>
        <end position="591"/>
    </location>
</feature>
<protein>
    <submittedName>
        <fullName evidence="3">Uncharacterized protein</fullName>
    </submittedName>
</protein>
<reference evidence="4" key="2">
    <citation type="submission" date="2024-04" db="EMBL/GenBank/DDBJ databases">
        <authorList>
            <person name="Chen Y."/>
            <person name="Shah S."/>
            <person name="Dougan E. K."/>
            <person name="Thang M."/>
            <person name="Chan C."/>
        </authorList>
    </citation>
    <scope>NUCLEOTIDE SEQUENCE [LARGE SCALE GENOMIC DNA]</scope>
</reference>
<accession>A0A9P1BY93</accession>
<comment type="caution">
    <text evidence="3">The sequence shown here is derived from an EMBL/GenBank/DDBJ whole genome shotgun (WGS) entry which is preliminary data.</text>
</comment>
<evidence type="ECO:0000313" key="4">
    <source>
        <dbReference type="EMBL" id="CAL1135307.1"/>
    </source>
</evidence>
<keyword evidence="2" id="KW-0472">Membrane</keyword>
<keyword evidence="5" id="KW-1185">Reference proteome</keyword>
<dbReference type="EMBL" id="CAMXCT030000669">
    <property type="protein sequence ID" value="CAL4769244.1"/>
    <property type="molecule type" value="Genomic_DNA"/>
</dbReference>
<feature type="transmembrane region" description="Helical" evidence="2">
    <location>
        <begin position="91"/>
        <end position="114"/>
    </location>
</feature>
<dbReference type="InterPro" id="IPR009030">
    <property type="entry name" value="Growth_fac_rcpt_cys_sf"/>
</dbReference>
<dbReference type="SUPFAM" id="SSF57184">
    <property type="entry name" value="Growth factor receptor domain"/>
    <property type="match status" value="1"/>
</dbReference>
<evidence type="ECO:0000313" key="3">
    <source>
        <dbReference type="EMBL" id="CAI3981932.1"/>
    </source>
</evidence>
<feature type="compositionally biased region" description="Basic residues" evidence="1">
    <location>
        <begin position="592"/>
        <end position="609"/>
    </location>
</feature>
<sequence length="1309" mass="146288">MFGGTTAWLQPPCAAGRGPGENLLMCEPCGMGQHAVKAGYCQACPPGSAPSEDRGTCDQCPPSHYSVSGLDGCFECTGELLLLIDNDCVRWHLPLLVLGFAGFAVAAVLCPSWLRSRRAKKAKRLMEERAEQSKRAGDMKTAFWLSEDPIGRDIICPRDGRAGCALVDWIPRSESREQTHFMSWTWRYSLLQVCDALESFQGSAKPSTSMASSGTHSKGVFFFMCFFVNNQYRLIVEESSTGSDNLEEVFEGNLKRIGRMVAILDNWDRPVYLSRVWTVYEQFVAPTIDVQVQFVLPKAPTDQLQHQIARGSAGIDEVIKSLCQVNSREAKAWKMEDEIKVKSVIKEGNLGLPVGSGQLMPPADTVGFQHVDAHVTDVMTTWIGDVLEQTCKQGGATMSGWFEVDVSRGSPPRVDVGDIVELKVYDDTGNGQGTIIVGVLEVLGTHRSGPVLAGMFLGASDIYYHWWMNEGPNAPAKDKGFYHLCTEPTSACPSVKKYPNMIHSGKYRNLGTEQVTSKKVTWLKDKVLMEGYVFCEAKLKWPGDGDPSQSEGEDKSDGSDEKESESDDPGVKEKIKQLRRELKKAEEDAAQGRRKKKAKRGKTRAKRRDVTRATGSVKEKKDKKEKAKGLDLKEKAKEKKKDKDRDADDESSGSESVFHKGLTATVKSSQQRLLAYTSRYPGRLASRLLLKMQTATARDAVGPSSTRSGRTPPVAMHHILTVLLPNLGAKAGLRSARELKTLGSIMDQLAAGSPSKAADIVCQRIKAVERASHEGHWGAAQFLELLPPENTMLLGRDEEMFVTKEYLLDQKLKSYDRQPARGEGGGKGKAKGAKGKSKEKGDKGAWDKTDKGTKKPAERSPAELMDWMRDLMPELDSPLAGYMVAQHELESELPAKETPLAVEPHQLLPVRAQLVPRFFVGKDDKLVSWVVTMVEVLNYHSGMGRNRLGPPELTAAQELMLTRLYGVVQRFEEKGGKVETFAKCRQEIGAVRFDYSGEPIQYMEELEAEKIIPCWPRPGEAGVQDARDFVPPEVQAWLDDPVMSLLPRTAWPDKPPPSRVRATDEQHFRPAPLCIAGTSYGSWLWYFNIVNELTEGEFDYAYGSNCCWGGDREKWYALLANMPEVLQELHVPECPGHDNLRGYAARVDEQGVVRYATEEEAEYKSRWCEAYARGLKRQLAPWITRGILEGRCRKIQDELGKSTARLADPAMANAVANELVELERNMVRGYEPTHLREMARRTGIRGSDLRIFLGEEHMEIPYPALYRWYWKEALSYAWREERHINEGEVAAFNIMLKRRAKDPAKHELR</sequence>
<name>A0A9P1BY93_9DINO</name>
<proteinExistence type="predicted"/>
<evidence type="ECO:0000256" key="2">
    <source>
        <dbReference type="SAM" id="Phobius"/>
    </source>
</evidence>
<dbReference type="Proteomes" id="UP001152797">
    <property type="component" value="Unassembled WGS sequence"/>
</dbReference>
<gene>
    <name evidence="3" type="ORF">C1SCF055_LOCUS9675</name>
</gene>
<keyword evidence="2" id="KW-0812">Transmembrane</keyword>
<keyword evidence="2" id="KW-1133">Transmembrane helix</keyword>
<reference evidence="3" key="1">
    <citation type="submission" date="2022-10" db="EMBL/GenBank/DDBJ databases">
        <authorList>
            <person name="Chen Y."/>
            <person name="Dougan E. K."/>
            <person name="Chan C."/>
            <person name="Rhodes N."/>
            <person name="Thang M."/>
        </authorList>
    </citation>
    <scope>NUCLEOTIDE SEQUENCE</scope>
</reference>
<evidence type="ECO:0000256" key="1">
    <source>
        <dbReference type="SAM" id="MobiDB-lite"/>
    </source>
</evidence>
<feature type="compositionally biased region" description="Basic and acidic residues" evidence="1">
    <location>
        <begin position="817"/>
        <end position="826"/>
    </location>
</feature>
<organism evidence="3">
    <name type="scientific">Cladocopium goreaui</name>
    <dbReference type="NCBI Taxonomy" id="2562237"/>
    <lineage>
        <taxon>Eukaryota</taxon>
        <taxon>Sar</taxon>
        <taxon>Alveolata</taxon>
        <taxon>Dinophyceae</taxon>
        <taxon>Suessiales</taxon>
        <taxon>Symbiodiniaceae</taxon>
        <taxon>Cladocopium</taxon>
    </lineage>
</organism>
<feature type="region of interest" description="Disordered" evidence="1">
    <location>
        <begin position="817"/>
        <end position="862"/>
    </location>
</feature>
<feature type="compositionally biased region" description="Basic and acidic residues" evidence="1">
    <location>
        <begin position="836"/>
        <end position="862"/>
    </location>
</feature>
<feature type="compositionally biased region" description="Basic and acidic residues" evidence="1">
    <location>
        <begin position="552"/>
        <end position="561"/>
    </location>
</feature>
<dbReference type="EMBL" id="CAMXCT020000669">
    <property type="protein sequence ID" value="CAL1135307.1"/>
    <property type="molecule type" value="Genomic_DNA"/>
</dbReference>
<dbReference type="EMBL" id="CAMXCT010000669">
    <property type="protein sequence ID" value="CAI3981932.1"/>
    <property type="molecule type" value="Genomic_DNA"/>
</dbReference>
<feature type="compositionally biased region" description="Basic and acidic residues" evidence="1">
    <location>
        <begin position="617"/>
        <end position="646"/>
    </location>
</feature>
<evidence type="ECO:0000313" key="5">
    <source>
        <dbReference type="Proteomes" id="UP001152797"/>
    </source>
</evidence>